<dbReference type="SUPFAM" id="SSF48576">
    <property type="entry name" value="Terpenoid synthases"/>
    <property type="match status" value="1"/>
</dbReference>
<dbReference type="Proteomes" id="UP000011632">
    <property type="component" value="Unassembled WGS sequence"/>
</dbReference>
<protein>
    <submittedName>
        <fullName evidence="1">Dimethylallyltranstransferase</fullName>
    </submittedName>
</protein>
<reference evidence="1 2" key="1">
    <citation type="journal article" date="2014" name="PLoS Genet.">
        <title>Phylogenetically driven sequencing of extremely halophilic archaea reveals strategies for static and dynamic osmo-response.</title>
        <authorList>
            <person name="Becker E.A."/>
            <person name="Seitzer P.M."/>
            <person name="Tritt A."/>
            <person name="Larsen D."/>
            <person name="Krusor M."/>
            <person name="Yao A.I."/>
            <person name="Wu D."/>
            <person name="Madern D."/>
            <person name="Eisen J.A."/>
            <person name="Darling A.E."/>
            <person name="Facciotti M.T."/>
        </authorList>
    </citation>
    <scope>NUCLEOTIDE SEQUENCE [LARGE SCALE GENOMIC DNA]</scope>
    <source>
        <strain evidence="1 2">JCM 10478</strain>
    </source>
</reference>
<dbReference type="PATRIC" id="fig|1227496.3.peg.3891"/>
<gene>
    <name evidence="1" type="ORF">C489_19421</name>
</gene>
<dbReference type="STRING" id="1227496.C489_19421"/>
<sequence length="275" mass="29942">MTDMTRNETLADRRLEIDRRLEEALEPVEHNRFGPARTSITERDDRRYGQLVAQVHDSIAATPNRETVLSAATAIELFRGYARLRAQLLCRLGDEDASVQWDVTSALLASDYLYTTAYSTLGSLEDDRIGSCFETLASASASIIDALGTAKSESTGPATDYCSLIDETAGSLGRGSARIGATLADIDEQYSEHVATVGHGFGTVSRIQFVLASDAGALQPGSSSPTVRRLRRHATRRLTEVERALDELSPVADVAPLRAFVREAAPDRLPKQCRD</sequence>
<dbReference type="GO" id="GO:0016740">
    <property type="term" value="F:transferase activity"/>
    <property type="evidence" value="ECO:0007669"/>
    <property type="project" value="UniProtKB-KW"/>
</dbReference>
<comment type="caution">
    <text evidence="1">The sequence shown here is derived from an EMBL/GenBank/DDBJ whole genome shotgun (WGS) entry which is preliminary data.</text>
</comment>
<name>L9XRK9_9EURY</name>
<keyword evidence="1" id="KW-0808">Transferase</keyword>
<dbReference type="EMBL" id="AOID01000062">
    <property type="protein sequence ID" value="ELY63268.1"/>
    <property type="molecule type" value="Genomic_DNA"/>
</dbReference>
<proteinExistence type="predicted"/>
<evidence type="ECO:0000313" key="1">
    <source>
        <dbReference type="EMBL" id="ELY63268.1"/>
    </source>
</evidence>
<evidence type="ECO:0000313" key="2">
    <source>
        <dbReference type="Proteomes" id="UP000011632"/>
    </source>
</evidence>
<dbReference type="Gene3D" id="1.10.600.10">
    <property type="entry name" value="Farnesyl Diphosphate Synthase"/>
    <property type="match status" value="1"/>
</dbReference>
<organism evidence="1 2">
    <name type="scientific">Natrinema versiforme JCM 10478</name>
    <dbReference type="NCBI Taxonomy" id="1227496"/>
    <lineage>
        <taxon>Archaea</taxon>
        <taxon>Methanobacteriati</taxon>
        <taxon>Methanobacteriota</taxon>
        <taxon>Stenosarchaea group</taxon>
        <taxon>Halobacteria</taxon>
        <taxon>Halobacteriales</taxon>
        <taxon>Natrialbaceae</taxon>
        <taxon>Natrinema</taxon>
    </lineage>
</organism>
<accession>L9XRK9</accession>
<dbReference type="InterPro" id="IPR008949">
    <property type="entry name" value="Isoprenoid_synthase_dom_sf"/>
</dbReference>
<dbReference type="OrthoDB" id="202855at2157"/>
<dbReference type="RefSeq" id="WP_006432976.1">
    <property type="nucleotide sequence ID" value="NZ_AOID01000062.1"/>
</dbReference>
<dbReference type="AlphaFoldDB" id="L9XRK9"/>
<keyword evidence="2" id="KW-1185">Reference proteome</keyword>